<dbReference type="InterPro" id="IPR052942">
    <property type="entry name" value="LPS_cholinephosphotransferase"/>
</dbReference>
<reference evidence="3" key="1">
    <citation type="submission" date="2016-10" db="EMBL/GenBank/DDBJ databases">
        <title>The complete genome sequence of the rumen bacterium Butyrivibrio hungatei MB2003.</title>
        <authorList>
            <person name="Palevich N."/>
            <person name="Kelly W.J."/>
            <person name="Leahy S.C."/>
            <person name="Altermann E."/>
            <person name="Rakonjac J."/>
            <person name="Attwood G.T."/>
        </authorList>
    </citation>
    <scope>NUCLEOTIDE SEQUENCE [LARGE SCALE GENOMIC DNA]</scope>
    <source>
        <strain evidence="3">MB2003</strain>
    </source>
</reference>
<evidence type="ECO:0000313" key="2">
    <source>
        <dbReference type="EMBL" id="AOZ95552.1"/>
    </source>
</evidence>
<feature type="domain" description="LicD/FKTN/FKRP nucleotidyltransferase" evidence="1">
    <location>
        <begin position="27"/>
        <end position="105"/>
    </location>
</feature>
<dbReference type="PANTHER" id="PTHR43404">
    <property type="entry name" value="LIPOPOLYSACCHARIDE CHOLINEPHOSPHOTRANSFERASE LICD"/>
    <property type="match status" value="1"/>
</dbReference>
<evidence type="ECO:0000313" key="3">
    <source>
        <dbReference type="Proteomes" id="UP000179284"/>
    </source>
</evidence>
<dbReference type="GO" id="GO:0009100">
    <property type="term" value="P:glycoprotein metabolic process"/>
    <property type="evidence" value="ECO:0007669"/>
    <property type="project" value="UniProtKB-ARBA"/>
</dbReference>
<dbReference type="PANTHER" id="PTHR43404:SF2">
    <property type="entry name" value="LIPOPOLYSACCHARIDE CHOLINEPHOSPHOTRANSFERASE LICD"/>
    <property type="match status" value="1"/>
</dbReference>
<dbReference type="EMBL" id="CP017831">
    <property type="protein sequence ID" value="AOZ95552.1"/>
    <property type="molecule type" value="Genomic_DNA"/>
</dbReference>
<accession>A0A1D9NZ82</accession>
<protein>
    <submittedName>
        <fullName evidence="2">LicD family protein</fullName>
    </submittedName>
</protein>
<dbReference type="OrthoDB" id="9786100at2"/>
<proteinExistence type="predicted"/>
<evidence type="ECO:0000259" key="1">
    <source>
        <dbReference type="Pfam" id="PF04991"/>
    </source>
</evidence>
<keyword evidence="3" id="KW-1185">Reference proteome</keyword>
<dbReference type="Proteomes" id="UP000179284">
    <property type="component" value="Chromosome I"/>
</dbReference>
<dbReference type="InterPro" id="IPR007074">
    <property type="entry name" value="LicD/FKTN/FKRP_NTP_transf"/>
</dbReference>
<organism evidence="2 3">
    <name type="scientific">Butyrivibrio hungatei</name>
    <dbReference type="NCBI Taxonomy" id="185008"/>
    <lineage>
        <taxon>Bacteria</taxon>
        <taxon>Bacillati</taxon>
        <taxon>Bacillota</taxon>
        <taxon>Clostridia</taxon>
        <taxon>Lachnospirales</taxon>
        <taxon>Lachnospiraceae</taxon>
        <taxon>Butyrivibrio</taxon>
    </lineage>
</organism>
<dbReference type="AlphaFoldDB" id="A0A1D9NZ82"/>
<sequence length="280" mass="32825">MEKEVQEYLDRVHDSDFAMLSEVDRICKKHGIQYFLHGGTFLGAVRHQDFIPWDDDVDILFLRKDYEKFLEVFESEADKRFKLLRFEKYPQFFDFITKIADQDLTYEGTSFGAEDFYENRYSHPTLDLFVFDIEAGHHKWQLTRMKFLYALAMGHRPYIDYSKFDGAMKTVAKVLAGIGRVIPFKVIARQYIKLQTLGGLAEVHGEKKTLFISNEQPDPRYWGLDFGPEHLIDGPDTGIIRGKEFPIPKLHDKWLTKTYGNFMALPPEDKRVPMHVNIIK</sequence>
<name>A0A1D9NZ82_9FIRM</name>
<dbReference type="KEGG" id="bhu:bhn_I0518"/>
<gene>
    <name evidence="2" type="ORF">bhn_I0518</name>
</gene>
<dbReference type="Pfam" id="PF04991">
    <property type="entry name" value="LicD"/>
    <property type="match status" value="1"/>
</dbReference>
<dbReference type="RefSeq" id="WP_071175321.1">
    <property type="nucleotide sequence ID" value="NZ_CP017831.1"/>
</dbReference>